<evidence type="ECO:0000256" key="2">
    <source>
        <dbReference type="ARBA" id="ARBA00005102"/>
    </source>
</evidence>
<dbReference type="PROSITE" id="PS00012">
    <property type="entry name" value="PHOSPHOPANTETHEINE"/>
    <property type="match status" value="1"/>
</dbReference>
<sequence length="1842" mass="196950">MRVAEYVAQLTAEGVLLHEEDGQLRYRARQGVLTPRRLVWLRENKPAVLEHLRVLETGPGLVPDPGARHDPFPLTDVQSAYLLGRGEAFDYGGVACHGYLEIALPAVADDTVEDAWNTLIGRHDMLRAVVSAEGHQRVLPQVPRYHVAHTDLGAGDGPKERHALEAVRARMSHRRGPTERWPLFELRTTRTAHGLLLHLSVDLLICDYSSIRLLLTELRGLCTGAPPADPPEVTFRDYVLAARGTQEGTRYQRDRAYWWDRVDSLPPAPELPLRTDAPAAPPRFHRHGTRLGPRQWEALNRRAAAAGVTASGALLQAFAEAVGRWSRHPRFTLGLTLQNRLPVHAGVDKVVGDFSSTSLLAVDLGDGASLAERAQGSQARLWDDMDHRLCGGVEVLREIARRRGRAEALMPVVFTSTVGGPGGGAGAAGPSSLMPGGTLVHGITQTPQVWIDCQIMEDDGGLLAHWDVREGLFPDGVVQDMFDAFARLTHRLAGEDAVWHEADPLELPAAQVERLARVNATEAPRTRGPLHAQVVAQAVRTPGRTAVVAPGRRLDYAELLARARGVAAALTREGVAPGERVGIVMDKGWEQVVAVLGVLLAGGAYLPVDTTQPALRRATVLADAAVRTVLTQSWLSPGLQLPPDTRSLAVDTAAPAGGEEAYEDAATGPDDLAYVLYTSGSTGTPKGVMITHAAARNTVDDINRRFAVGPDDRVLGLAHLGFDLSVYDIFGPLSVGGALVLPDAGRRGDPAHWAALAEEHAVTLWNSVPAQLQMLQEYLRTAPAPGTGRMRLALLSGDWIPVTLPDAIRARLPSLRVVSLGGATEAAIWSLHHPVTEVDPDAVSIPYGHPLANQTVHVLDHRLRDCPEHVTGEICIGGAGLALGYLGDTERTRERFVVRPHSGERLYRTGDMGRRGADGVIELLGREDGQVKLNGHRVELAEVEAALRSHPSVRLAAALARGEGATRGLVAFAETARVPRRPAPGPELARQAEEAAGRAAGFDEAGHGDAVRALCAALDASALQAMSLLLRERGLFASPGDVHTAGEVVAACGAHARHHGLVRRWLGALEAAGRLTRDRDGAYRGLAPVPEGERAELWARVDALERAVGWGPGLVRFHRDCEARLAALLSGELPVRDLLFPEGRLDTAAAAYRANLISRYNNAAVAGAVRHLVREHQGPGPVRLLEIGAGVGGTSADLVPALEGLPVDYHFTDLSPFFLSEAREAFAARPWVRFGLFDLDQDYRAQGFRPNGADVVVAANVLHNAVHAGRMLERIRELTAPGGWLVFVEATRDTARAMTSMEFNDGLTGFTDAREKTGSPFLTRPQWLDLLREAGAETALCLPHEDSALADIGQQVFVARFKPDRAALTTTELRTHLAERLPAPMVPAELQVVDTVPLTANGKVDRARLARLASPAVTTAAAGETGAAPADDLERALAGLWSQVLGVPAVGRHADFFALGGDSLLVARLVGRMREHLPQASGMGWDDLLRCVLNRPTVAALADRLRPAGAPAAGPPAATASPLVRIGGTDAPAGPGGPGEPTTLLLVHDGTGTVGPYRSLVQELSGRLPVAGLVVDDLDAYLGGDPRTLVAALADRYAGVLLDQGLTRVHLVGYCMGGLLATELADRLGRAGGQVGGVSVISSYRVPYLVEDDLLAEYVFARMMRADTVALGYPRDEAATRALVTAATRRHGDRVPQGALTERPPTPLGPAGTGALRAFRSLATRPQKERLRAIGSYLPQESAELRAPERLERAFRTVKHSLAAVAAHQATPYAGATTLVRQRGEAEIFPGMHHDMRAYWQRVCGDGLRVADVPGDHFTCVRPPHAAALAGLLVRATARGAA</sequence>
<dbReference type="PROSITE" id="PS50075">
    <property type="entry name" value="CARRIER"/>
    <property type="match status" value="1"/>
</dbReference>
<name>A0ABS6TU87_STRHA</name>
<keyword evidence="6" id="KW-0597">Phosphoprotein</keyword>
<dbReference type="InterPro" id="IPR029058">
    <property type="entry name" value="AB_hydrolase_fold"/>
</dbReference>
<evidence type="ECO:0000256" key="6">
    <source>
        <dbReference type="ARBA" id="ARBA00022553"/>
    </source>
</evidence>
<keyword evidence="7" id="KW-0436">Ligase</keyword>
<dbReference type="Gene3D" id="3.40.50.980">
    <property type="match status" value="2"/>
</dbReference>
<comment type="pathway">
    <text evidence="2">Siderophore biosynthesis; mycobactin biosynthesis.</text>
</comment>
<dbReference type="NCBIfam" id="TIGR01733">
    <property type="entry name" value="AA-adenyl-dom"/>
    <property type="match status" value="1"/>
</dbReference>
<dbReference type="InterPro" id="IPR000873">
    <property type="entry name" value="AMP-dep_synth/lig_dom"/>
</dbReference>
<dbReference type="Gene3D" id="1.10.1200.10">
    <property type="entry name" value="ACP-like"/>
    <property type="match status" value="1"/>
</dbReference>
<organism evidence="11 12">
    <name type="scientific">Streptomyces halstedii</name>
    <dbReference type="NCBI Taxonomy" id="1944"/>
    <lineage>
        <taxon>Bacteria</taxon>
        <taxon>Bacillati</taxon>
        <taxon>Actinomycetota</taxon>
        <taxon>Actinomycetes</taxon>
        <taxon>Kitasatosporales</taxon>
        <taxon>Streptomycetaceae</taxon>
        <taxon>Streptomyces</taxon>
    </lineage>
</organism>
<dbReference type="InterPro" id="IPR023213">
    <property type="entry name" value="CAT-like_dom_sf"/>
</dbReference>
<evidence type="ECO:0000313" key="11">
    <source>
        <dbReference type="EMBL" id="MBV7671604.1"/>
    </source>
</evidence>
<evidence type="ECO:0000256" key="4">
    <source>
        <dbReference type="ARBA" id="ARBA00016743"/>
    </source>
</evidence>
<dbReference type="InterPro" id="IPR010071">
    <property type="entry name" value="AA_adenyl_dom"/>
</dbReference>
<dbReference type="Gene3D" id="2.30.38.10">
    <property type="entry name" value="Luciferase, Domain 3"/>
    <property type="match status" value="1"/>
</dbReference>
<dbReference type="InterPro" id="IPR001242">
    <property type="entry name" value="Condensation_dom"/>
</dbReference>
<feature type="domain" description="Carrier" evidence="10">
    <location>
        <begin position="1428"/>
        <end position="1509"/>
    </location>
</feature>
<dbReference type="InterPro" id="IPR009081">
    <property type="entry name" value="PP-bd_ACP"/>
</dbReference>
<evidence type="ECO:0000256" key="7">
    <source>
        <dbReference type="ARBA" id="ARBA00022598"/>
    </source>
</evidence>
<keyword evidence="5" id="KW-0596">Phosphopantetheine</keyword>
<dbReference type="InterPro" id="IPR020845">
    <property type="entry name" value="AMP-binding_CS"/>
</dbReference>
<dbReference type="SUPFAM" id="SSF52777">
    <property type="entry name" value="CoA-dependent acyltransferases"/>
    <property type="match status" value="2"/>
</dbReference>
<feature type="region of interest" description="Disordered" evidence="9">
    <location>
        <begin position="980"/>
        <end position="1000"/>
    </location>
</feature>
<dbReference type="SUPFAM" id="SSF53474">
    <property type="entry name" value="alpha/beta-Hydrolases"/>
    <property type="match status" value="1"/>
</dbReference>
<dbReference type="InterPro" id="IPR057737">
    <property type="entry name" value="Condensation_MtbB-like"/>
</dbReference>
<proteinExistence type="inferred from homology"/>
<dbReference type="Gene3D" id="3.30.559.10">
    <property type="entry name" value="Chloramphenicol acetyltransferase-like domain"/>
    <property type="match status" value="1"/>
</dbReference>
<evidence type="ECO:0000256" key="3">
    <source>
        <dbReference type="ARBA" id="ARBA00007380"/>
    </source>
</evidence>
<comment type="cofactor">
    <cofactor evidence="1">
        <name>pantetheine 4'-phosphate</name>
        <dbReference type="ChEBI" id="CHEBI:47942"/>
    </cofactor>
</comment>
<gene>
    <name evidence="11" type="ORF">STHAL_19335</name>
</gene>
<evidence type="ECO:0000256" key="1">
    <source>
        <dbReference type="ARBA" id="ARBA00001957"/>
    </source>
</evidence>
<dbReference type="Pfam" id="PF00550">
    <property type="entry name" value="PP-binding"/>
    <property type="match status" value="1"/>
</dbReference>
<feature type="region of interest" description="Disordered" evidence="9">
    <location>
        <begin position="1688"/>
        <end position="1711"/>
    </location>
</feature>
<dbReference type="CDD" id="cd12114">
    <property type="entry name" value="A_NRPS_TlmIV_like"/>
    <property type="match status" value="1"/>
</dbReference>
<dbReference type="InterPro" id="IPR044894">
    <property type="entry name" value="TubC_N_sf"/>
</dbReference>
<accession>A0ABS6TU87</accession>
<dbReference type="RefSeq" id="WP_228870278.1">
    <property type="nucleotide sequence ID" value="NZ_JAHUVW010000001.1"/>
</dbReference>
<dbReference type="CDD" id="cd02440">
    <property type="entry name" value="AdoMet_MTases"/>
    <property type="match status" value="1"/>
</dbReference>
<dbReference type="PRINTS" id="PR00154">
    <property type="entry name" value="AMPBINDING"/>
</dbReference>
<dbReference type="Pfam" id="PF00668">
    <property type="entry name" value="Condensation"/>
    <property type="match status" value="1"/>
</dbReference>
<dbReference type="Gene3D" id="3.40.50.1820">
    <property type="entry name" value="alpha/beta hydrolase"/>
    <property type="match status" value="1"/>
</dbReference>
<dbReference type="InterPro" id="IPR045851">
    <property type="entry name" value="AMP-bd_C_sf"/>
</dbReference>
<dbReference type="Gene3D" id="1.10.10.1830">
    <property type="entry name" value="Non-ribosomal peptide synthase, adenylation domain"/>
    <property type="match status" value="1"/>
</dbReference>
<dbReference type="SUPFAM" id="SSF56801">
    <property type="entry name" value="Acetyl-CoA synthetase-like"/>
    <property type="match status" value="1"/>
</dbReference>
<dbReference type="Gene3D" id="3.30.559.30">
    <property type="entry name" value="Nonribosomal peptide synthetase, condensation domain"/>
    <property type="match status" value="1"/>
</dbReference>
<protein>
    <recommendedName>
        <fullName evidence="4">Phenyloxazoline synthase MbtB</fullName>
    </recommendedName>
    <alternativeName>
        <fullName evidence="8">Mycobactin synthetase protein B</fullName>
    </alternativeName>
</protein>
<dbReference type="InterPro" id="IPR006162">
    <property type="entry name" value="Ppantetheine_attach_site"/>
</dbReference>
<dbReference type="InterPro" id="IPR036736">
    <property type="entry name" value="ACP-like_sf"/>
</dbReference>
<dbReference type="Gene3D" id="3.40.50.150">
    <property type="entry name" value="Vaccinia Virus protein VP39"/>
    <property type="match status" value="1"/>
</dbReference>
<dbReference type="PANTHER" id="PTHR45527">
    <property type="entry name" value="NONRIBOSOMAL PEPTIDE SYNTHETASE"/>
    <property type="match status" value="1"/>
</dbReference>
<reference evidence="11 12" key="1">
    <citation type="submission" date="2021-07" db="EMBL/GenBank/DDBJ databases">
        <title>Sequencing Streptomyces halstedii LGO-A4 genome an citrus endophytic actinomycete.</title>
        <authorList>
            <person name="Samborskyy M."/>
            <person name="Scott N."/>
            <person name="Deglau R."/>
            <person name="Dickens S."/>
            <person name="Oliveira L.G."/>
        </authorList>
    </citation>
    <scope>NUCLEOTIDE SEQUENCE [LARGE SCALE GENOMIC DNA]</scope>
    <source>
        <strain evidence="11 12">LGO-A4</strain>
    </source>
</reference>
<dbReference type="Pfam" id="PF08242">
    <property type="entry name" value="Methyltransf_12"/>
    <property type="match status" value="1"/>
</dbReference>
<dbReference type="SUPFAM" id="SSF47336">
    <property type="entry name" value="ACP-like"/>
    <property type="match status" value="1"/>
</dbReference>
<evidence type="ECO:0000256" key="5">
    <source>
        <dbReference type="ARBA" id="ARBA00022450"/>
    </source>
</evidence>
<dbReference type="SUPFAM" id="SSF53335">
    <property type="entry name" value="S-adenosyl-L-methionine-dependent methyltransferases"/>
    <property type="match status" value="1"/>
</dbReference>
<dbReference type="Pfam" id="PF00975">
    <property type="entry name" value="Thioesterase"/>
    <property type="match status" value="1"/>
</dbReference>
<dbReference type="Pfam" id="PF18563">
    <property type="entry name" value="TubC_N"/>
    <property type="match status" value="1"/>
</dbReference>
<comment type="similarity">
    <text evidence="3">Belongs to the ATP-dependent AMP-binding enzyme family. MbtB subfamily.</text>
</comment>
<dbReference type="Pfam" id="PF00501">
    <property type="entry name" value="AMP-binding"/>
    <property type="match status" value="1"/>
</dbReference>
<evidence type="ECO:0000256" key="8">
    <source>
        <dbReference type="ARBA" id="ARBA00033440"/>
    </source>
</evidence>
<dbReference type="EMBL" id="JAHUVW010000001">
    <property type="protein sequence ID" value="MBV7671604.1"/>
    <property type="molecule type" value="Genomic_DNA"/>
</dbReference>
<evidence type="ECO:0000256" key="9">
    <source>
        <dbReference type="SAM" id="MobiDB-lite"/>
    </source>
</evidence>
<dbReference type="InterPro" id="IPR041464">
    <property type="entry name" value="TubC_N"/>
</dbReference>
<dbReference type="InterPro" id="IPR001031">
    <property type="entry name" value="Thioesterase"/>
</dbReference>
<comment type="caution">
    <text evidence="11">The sequence shown here is derived from an EMBL/GenBank/DDBJ whole genome shotgun (WGS) entry which is preliminary data.</text>
</comment>
<dbReference type="PROSITE" id="PS00455">
    <property type="entry name" value="AMP_BINDING"/>
    <property type="match status" value="1"/>
</dbReference>
<dbReference type="CDD" id="cd19535">
    <property type="entry name" value="Cyc_NRPS"/>
    <property type="match status" value="1"/>
</dbReference>
<evidence type="ECO:0000259" key="10">
    <source>
        <dbReference type="PROSITE" id="PS50075"/>
    </source>
</evidence>
<keyword evidence="12" id="KW-1185">Reference proteome</keyword>
<dbReference type="InterPro" id="IPR020459">
    <property type="entry name" value="AMP-binding"/>
</dbReference>
<dbReference type="PANTHER" id="PTHR45527:SF10">
    <property type="entry name" value="PYOCHELIN SYNTHASE PCHF"/>
    <property type="match status" value="1"/>
</dbReference>
<dbReference type="Proteomes" id="UP000735541">
    <property type="component" value="Unassembled WGS sequence"/>
</dbReference>
<evidence type="ECO:0000313" key="12">
    <source>
        <dbReference type="Proteomes" id="UP000735541"/>
    </source>
</evidence>
<dbReference type="InterPro" id="IPR029063">
    <property type="entry name" value="SAM-dependent_MTases_sf"/>
</dbReference>
<dbReference type="InterPro" id="IPR013217">
    <property type="entry name" value="Methyltransf_12"/>
</dbReference>
<dbReference type="Gene3D" id="3.30.300.30">
    <property type="match status" value="2"/>
</dbReference>